<dbReference type="AlphaFoldDB" id="D3BD29"/>
<organism evidence="1 2">
    <name type="scientific">Heterostelium pallidum (strain ATCC 26659 / Pp 5 / PN500)</name>
    <name type="common">Cellular slime mold</name>
    <name type="synonym">Polysphondylium pallidum</name>
    <dbReference type="NCBI Taxonomy" id="670386"/>
    <lineage>
        <taxon>Eukaryota</taxon>
        <taxon>Amoebozoa</taxon>
        <taxon>Evosea</taxon>
        <taxon>Eumycetozoa</taxon>
        <taxon>Dictyostelia</taxon>
        <taxon>Acytosteliales</taxon>
        <taxon>Acytosteliaceae</taxon>
        <taxon>Heterostelium</taxon>
    </lineage>
</organism>
<protein>
    <submittedName>
        <fullName evidence="1">Uncharacterized protein</fullName>
    </submittedName>
</protein>
<dbReference type="InParanoid" id="D3BD29"/>
<dbReference type="Proteomes" id="UP000001396">
    <property type="component" value="Unassembled WGS sequence"/>
</dbReference>
<dbReference type="EMBL" id="ADBJ01000028">
    <property type="protein sequence ID" value="EFA80821.1"/>
    <property type="molecule type" value="Genomic_DNA"/>
</dbReference>
<accession>D3BD29</accession>
<keyword evidence="2" id="KW-1185">Reference proteome</keyword>
<sequence length="731" mass="82316">MADSEPYAIVVQFQTWRLLKTTREHPEFASMDDTTLTAPDFLALSTFDKDTQIDFVKKRAEQFFVDLVCYHLSDAGLAALGMAKPSLNADLLELIQDTKISSYFQAYAPLWLLQAIYHYDEGEYTSQIKGGAVENRMFALNRSNVFIRLTMMIYHIALKQLVPAMLPFIYWSDVDVFQARVRNYFKDVGNTTRWLIDAIKCQNADVKDPSFFDSYRFSELKTKLDLLQPNNRLSNDLLGGLQYALLAYYATKNLINNPLNRNIVIRCTEIVINRIVEHPENNNNAIVNTIKTTLAYDTPTLITKLSNLMNKAALEIPFDQVVPIENNFQSTAKPYTPELLATTDFAPLKDNADFARFANAVYCTCHVGVLAYGILNGEDESKVIFYDPSLIYIGAGLFIYKYADALDQGRIYSAMGEFLRSLTNEMAKDATDVFSAYKNFVPRMIHINTRDHILRLIPSFYILTRDQQAFQLFNNLASRILDWGQLVINLHRMDENEIDNCIPGLFTVLKKCACAGPSTALILGNGLYGLSVASRVYPQLEMTAKNYEIACAGQTDISTIPDRIGEFIESVDEDLTIDYDNLQIDHDEWESYYESLDPRIQKGLDILMHVTSGDWTKVEGSTATIPIARPSTIIAMLQFSSDVLNNPNSGISIDVTSALNNKLMTLGGMNTYPWPVGTSIAHARDWSTGCSITQEIVQPGFYEYDIRARIRGAPATALIHAPATILFIVPL</sequence>
<dbReference type="RefSeq" id="XP_020432940.1">
    <property type="nucleotide sequence ID" value="XM_020577266.1"/>
</dbReference>
<evidence type="ECO:0000313" key="2">
    <source>
        <dbReference type="Proteomes" id="UP000001396"/>
    </source>
</evidence>
<dbReference type="OMA" id="MIHINTR"/>
<proteinExistence type="predicted"/>
<gene>
    <name evidence="1" type="ORF">PPL_06409</name>
</gene>
<dbReference type="GeneID" id="31361891"/>
<evidence type="ECO:0000313" key="1">
    <source>
        <dbReference type="EMBL" id="EFA80821.1"/>
    </source>
</evidence>
<reference evidence="1 2" key="1">
    <citation type="journal article" date="2011" name="Genome Res.">
        <title>Phylogeny-wide analysis of social amoeba genomes highlights ancient origins for complex intercellular communication.</title>
        <authorList>
            <person name="Heidel A.J."/>
            <person name="Lawal H.M."/>
            <person name="Felder M."/>
            <person name="Schilde C."/>
            <person name="Helps N.R."/>
            <person name="Tunggal B."/>
            <person name="Rivero F."/>
            <person name="John U."/>
            <person name="Schleicher M."/>
            <person name="Eichinger L."/>
            <person name="Platzer M."/>
            <person name="Noegel A.A."/>
            <person name="Schaap P."/>
            <person name="Gloeckner G."/>
        </authorList>
    </citation>
    <scope>NUCLEOTIDE SEQUENCE [LARGE SCALE GENOMIC DNA]</scope>
    <source>
        <strain evidence="2">ATCC 26659 / Pp 5 / PN500</strain>
    </source>
</reference>
<name>D3BD29_HETP5</name>
<comment type="caution">
    <text evidence="1">The sequence shown here is derived from an EMBL/GenBank/DDBJ whole genome shotgun (WGS) entry which is preliminary data.</text>
</comment>